<protein>
    <submittedName>
        <fullName evidence="4">Uncharacterized protein</fullName>
    </submittedName>
</protein>
<dbReference type="EMBL" id="KN823114">
    <property type="protein sequence ID" value="KIO22250.1"/>
    <property type="molecule type" value="Genomic_DNA"/>
</dbReference>
<gene>
    <name evidence="4" type="ORF">M407DRAFT_28198</name>
</gene>
<dbReference type="InterPro" id="IPR032838">
    <property type="entry name" value="Vwaint_dom"/>
</dbReference>
<dbReference type="Pfam" id="PF14624">
    <property type="entry name" value="Vwaint"/>
    <property type="match status" value="1"/>
</dbReference>
<keyword evidence="5" id="KW-1185">Reference proteome</keyword>
<dbReference type="HOGENOM" id="CLU_486624_0_0_1"/>
<organism evidence="4 5">
    <name type="scientific">Tulasnella calospora MUT 4182</name>
    <dbReference type="NCBI Taxonomy" id="1051891"/>
    <lineage>
        <taxon>Eukaryota</taxon>
        <taxon>Fungi</taxon>
        <taxon>Dikarya</taxon>
        <taxon>Basidiomycota</taxon>
        <taxon>Agaricomycotina</taxon>
        <taxon>Agaricomycetes</taxon>
        <taxon>Cantharellales</taxon>
        <taxon>Tulasnellaceae</taxon>
        <taxon>Tulasnella</taxon>
    </lineage>
</organism>
<dbReference type="AlphaFoldDB" id="A0A0C3Q1U0"/>
<evidence type="ECO:0000313" key="5">
    <source>
        <dbReference type="Proteomes" id="UP000054248"/>
    </source>
</evidence>
<evidence type="ECO:0000256" key="1">
    <source>
        <dbReference type="SAM" id="MobiDB-lite"/>
    </source>
</evidence>
<name>A0A0C3Q1U0_9AGAM</name>
<evidence type="ECO:0000313" key="4">
    <source>
        <dbReference type="EMBL" id="KIO22250.1"/>
    </source>
</evidence>
<feature type="region of interest" description="Disordered" evidence="1">
    <location>
        <begin position="369"/>
        <end position="390"/>
    </location>
</feature>
<evidence type="ECO:0000259" key="2">
    <source>
        <dbReference type="Pfam" id="PF14623"/>
    </source>
</evidence>
<accession>A0A0C3Q1U0</accession>
<dbReference type="Pfam" id="PF14623">
    <property type="entry name" value="Vint"/>
    <property type="match status" value="1"/>
</dbReference>
<dbReference type="STRING" id="1051891.A0A0C3Q1U0"/>
<proteinExistence type="predicted"/>
<feature type="domain" description="Vint" evidence="2">
    <location>
        <begin position="422"/>
        <end position="592"/>
    </location>
</feature>
<dbReference type="InterPro" id="IPR039510">
    <property type="entry name" value="Vint_dom"/>
</dbReference>
<evidence type="ECO:0000259" key="3">
    <source>
        <dbReference type="Pfam" id="PF14624"/>
    </source>
</evidence>
<dbReference type="Proteomes" id="UP000054248">
    <property type="component" value="Unassembled WGS sequence"/>
</dbReference>
<reference evidence="5" key="2">
    <citation type="submission" date="2015-01" db="EMBL/GenBank/DDBJ databases">
        <title>Evolutionary Origins and Diversification of the Mycorrhizal Mutualists.</title>
        <authorList>
            <consortium name="DOE Joint Genome Institute"/>
            <consortium name="Mycorrhizal Genomics Consortium"/>
            <person name="Kohler A."/>
            <person name="Kuo A."/>
            <person name="Nagy L.G."/>
            <person name="Floudas D."/>
            <person name="Copeland A."/>
            <person name="Barry K.W."/>
            <person name="Cichocki N."/>
            <person name="Veneault-Fourrey C."/>
            <person name="LaButti K."/>
            <person name="Lindquist E.A."/>
            <person name="Lipzen A."/>
            <person name="Lundell T."/>
            <person name="Morin E."/>
            <person name="Murat C."/>
            <person name="Riley R."/>
            <person name="Ohm R."/>
            <person name="Sun H."/>
            <person name="Tunlid A."/>
            <person name="Henrissat B."/>
            <person name="Grigoriev I.V."/>
            <person name="Hibbett D.S."/>
            <person name="Martin F."/>
        </authorList>
    </citation>
    <scope>NUCLEOTIDE SEQUENCE [LARGE SCALE GENOMIC DNA]</scope>
    <source>
        <strain evidence="5">MUT 4182</strain>
    </source>
</reference>
<feature type="compositionally biased region" description="Low complexity" evidence="1">
    <location>
        <begin position="378"/>
        <end position="390"/>
    </location>
</feature>
<dbReference type="OrthoDB" id="10264538at2759"/>
<sequence>MVGTNFVHAVANTYATYAEGLYVDIEVDDVAKEMEVLGSFDVNRASWGVQVPLGQLQYGQTRDVVIRLPGSLSKSPVTVTARCRPWDSDDEVKTTRFISDAHVPPSESTTDPGLLYHSSRLDFVSAVHKEIASGSNSRGGFGRQYPVPSNAATVFKDLASRIRAAFPGEKSVDPSAASDALDLAEDISGQVLLGIADSGAFNKWGLHYLLSLSRSHQRQQCGNFKDPGLKSYGRDSSLFKATRDEIDTTFDNLPPPKPSRSVNPYSGAVPPFWFGGAPPQAGAMLLQQQQPLQQPPAGGLFGSAGAFAPSASSASFAAFAPSAPSVSLGTFGQPQQQSQSGLFSSAGAFAPSASSASFAAFGQPQQQPAGGLFGWDGARGQQQQQQQQQLAQGGLFGSAGAFTPPASSASFKMSKYNRASAPCFAGSSIIQLSSGVNIPVQRLVVGSSVKTPLGSARVTGIVRTYSPNGSFDLCELADSLLITPWHPVYVAEEGKWRFPADIAMPKQTACDSVYSLILEENEDSDGHAVFIGGIRCVTMGHGVADPADVRSHPFLSNHFSVMQALKTYPHFANGRVDALGTVKDTETGLMCGFRWKRDAKPSFDVLPQTEVPSIILGVGSRPLTIEA</sequence>
<reference evidence="4 5" key="1">
    <citation type="submission" date="2014-04" db="EMBL/GenBank/DDBJ databases">
        <authorList>
            <consortium name="DOE Joint Genome Institute"/>
            <person name="Kuo A."/>
            <person name="Girlanda M."/>
            <person name="Perotto S."/>
            <person name="Kohler A."/>
            <person name="Nagy L.G."/>
            <person name="Floudas D."/>
            <person name="Copeland A."/>
            <person name="Barry K.W."/>
            <person name="Cichocki N."/>
            <person name="Veneault-Fourrey C."/>
            <person name="LaButti K."/>
            <person name="Lindquist E.A."/>
            <person name="Lipzen A."/>
            <person name="Lundell T."/>
            <person name="Morin E."/>
            <person name="Murat C."/>
            <person name="Sun H."/>
            <person name="Tunlid A."/>
            <person name="Henrissat B."/>
            <person name="Grigoriev I.V."/>
            <person name="Hibbett D.S."/>
            <person name="Martin F."/>
            <person name="Nordberg H.P."/>
            <person name="Cantor M.N."/>
            <person name="Hua S.X."/>
        </authorList>
    </citation>
    <scope>NUCLEOTIDE SEQUENCE [LARGE SCALE GENOMIC DNA]</scope>
    <source>
        <strain evidence="4 5">MUT 4182</strain>
    </source>
</reference>
<feature type="domain" description="VWA-Hint protein Vwaint" evidence="3">
    <location>
        <begin position="182"/>
        <end position="248"/>
    </location>
</feature>